<dbReference type="CDD" id="cd13585">
    <property type="entry name" value="PBP2_TMBP_like"/>
    <property type="match status" value="1"/>
</dbReference>
<evidence type="ECO:0000256" key="2">
    <source>
        <dbReference type="ARBA" id="ARBA00022448"/>
    </source>
</evidence>
<dbReference type="Proteomes" id="UP000646749">
    <property type="component" value="Unassembled WGS sequence"/>
</dbReference>
<accession>A0ABQ4EB39</accession>
<dbReference type="Gene3D" id="3.40.190.10">
    <property type="entry name" value="Periplasmic binding protein-like II"/>
    <property type="match status" value="2"/>
</dbReference>
<evidence type="ECO:0000313" key="4">
    <source>
        <dbReference type="EMBL" id="GIG91501.1"/>
    </source>
</evidence>
<evidence type="ECO:0000313" key="5">
    <source>
        <dbReference type="Proteomes" id="UP000646749"/>
    </source>
</evidence>
<protein>
    <submittedName>
        <fullName evidence="4">Sugar ABC transporter substrate-binding protein</fullName>
    </submittedName>
</protein>
<dbReference type="Pfam" id="PF01547">
    <property type="entry name" value="SBP_bac_1"/>
    <property type="match status" value="1"/>
</dbReference>
<sequence length="430" mass="45602">MDVLRRSVIGTSLAVVAALGLTACGGGGDDSGGSNTLRVTLVNHVWTENIKKALPEFEQQTGLKVEVTQLGEDQLSDQYNVKLNAGSSDIDVMMYRPLQEGKLFAKNGYLADLTEKAKGDSAFELADFQAPPVQATTYEEKLVGVPIITEQEVLYYRKDLLQKSGFTAAPKTLDELKTMAAKVEADNPGIAGFVARTGKAAAVTQFSSFLYSFGGDFVDGSGKASVNTDAARQAYAYYGGLLKDHGPENISTDMSWSEAMAIFTQGKAAFYTEANSLYKNATDPAKSKVSDSVGFAAFPAGPAGSKPYNIPSWALGVNEGSENQANAWKFIQWAAGKDQTLAQQKGGVPGARTSVWANPEGIATYPKDLADAIKVSTENGVGHDRPLVVKVAEAREIVGQPIVDAITGKDVAGSAGTANEAFQKLLDDEK</sequence>
<reference evidence="4 5" key="1">
    <citation type="submission" date="2021-01" db="EMBL/GenBank/DDBJ databases">
        <title>Whole genome shotgun sequence of Plantactinospora endophytica NBRC 110450.</title>
        <authorList>
            <person name="Komaki H."/>
            <person name="Tamura T."/>
        </authorList>
    </citation>
    <scope>NUCLEOTIDE SEQUENCE [LARGE SCALE GENOMIC DNA]</scope>
    <source>
        <strain evidence="4 5">NBRC 110450</strain>
    </source>
</reference>
<dbReference type="PROSITE" id="PS51257">
    <property type="entry name" value="PROKAR_LIPOPROTEIN"/>
    <property type="match status" value="1"/>
</dbReference>
<keyword evidence="5" id="KW-1185">Reference proteome</keyword>
<proteinExistence type="inferred from homology"/>
<dbReference type="SUPFAM" id="SSF53850">
    <property type="entry name" value="Periplasmic binding protein-like II"/>
    <property type="match status" value="1"/>
</dbReference>
<keyword evidence="2" id="KW-0813">Transport</keyword>
<dbReference type="PANTHER" id="PTHR43649:SF34">
    <property type="entry name" value="ABC TRANSPORTER PERIPLASMIC-BINDING PROTEIN YCJN-RELATED"/>
    <property type="match status" value="1"/>
</dbReference>
<dbReference type="InterPro" id="IPR006059">
    <property type="entry name" value="SBP"/>
</dbReference>
<dbReference type="PANTHER" id="PTHR43649">
    <property type="entry name" value="ARABINOSE-BINDING PROTEIN-RELATED"/>
    <property type="match status" value="1"/>
</dbReference>
<evidence type="ECO:0000256" key="3">
    <source>
        <dbReference type="ARBA" id="ARBA00022729"/>
    </source>
</evidence>
<comment type="caution">
    <text evidence="4">The sequence shown here is derived from an EMBL/GenBank/DDBJ whole genome shotgun (WGS) entry which is preliminary data.</text>
</comment>
<evidence type="ECO:0000256" key="1">
    <source>
        <dbReference type="ARBA" id="ARBA00008520"/>
    </source>
</evidence>
<keyword evidence="3" id="KW-0732">Signal</keyword>
<organism evidence="4 5">
    <name type="scientific">Plantactinospora endophytica</name>
    <dbReference type="NCBI Taxonomy" id="673535"/>
    <lineage>
        <taxon>Bacteria</taxon>
        <taxon>Bacillati</taxon>
        <taxon>Actinomycetota</taxon>
        <taxon>Actinomycetes</taxon>
        <taxon>Micromonosporales</taxon>
        <taxon>Micromonosporaceae</taxon>
        <taxon>Plantactinospora</taxon>
    </lineage>
</organism>
<dbReference type="InterPro" id="IPR050490">
    <property type="entry name" value="Bact_solute-bd_prot1"/>
</dbReference>
<comment type="similarity">
    <text evidence="1">Belongs to the bacterial solute-binding protein 1 family.</text>
</comment>
<name>A0ABQ4EB39_9ACTN</name>
<gene>
    <name evidence="4" type="ORF">Pen02_64370</name>
</gene>
<dbReference type="EMBL" id="BONW01000039">
    <property type="protein sequence ID" value="GIG91501.1"/>
    <property type="molecule type" value="Genomic_DNA"/>
</dbReference>